<reference evidence="1" key="1">
    <citation type="submission" date="2018-05" db="EMBL/GenBank/DDBJ databases">
        <authorList>
            <person name="Lanie J.A."/>
            <person name="Ng W.-L."/>
            <person name="Kazmierczak K.M."/>
            <person name="Andrzejewski T.M."/>
            <person name="Davidsen T.M."/>
            <person name="Wayne K.J."/>
            <person name="Tettelin H."/>
            <person name="Glass J.I."/>
            <person name="Rusch D."/>
            <person name="Podicherti R."/>
            <person name="Tsui H.-C.T."/>
            <person name="Winkler M.E."/>
        </authorList>
    </citation>
    <scope>NUCLEOTIDE SEQUENCE</scope>
</reference>
<dbReference type="AlphaFoldDB" id="A0A382JYF4"/>
<dbReference type="EMBL" id="UINC01077224">
    <property type="protein sequence ID" value="SVC17160.1"/>
    <property type="molecule type" value="Genomic_DNA"/>
</dbReference>
<name>A0A382JYF4_9ZZZZ</name>
<gene>
    <name evidence="1" type="ORF">METZ01_LOCUS270014</name>
</gene>
<evidence type="ECO:0000313" key="1">
    <source>
        <dbReference type="EMBL" id="SVC17160.1"/>
    </source>
</evidence>
<protein>
    <submittedName>
        <fullName evidence="1">Uncharacterized protein</fullName>
    </submittedName>
</protein>
<sequence length="38" mass="4332">MLIGALFIVAKTACQVFFEKKTLKIKEILQKFELSTNS</sequence>
<organism evidence="1">
    <name type="scientific">marine metagenome</name>
    <dbReference type="NCBI Taxonomy" id="408172"/>
    <lineage>
        <taxon>unclassified sequences</taxon>
        <taxon>metagenomes</taxon>
        <taxon>ecological metagenomes</taxon>
    </lineage>
</organism>
<proteinExistence type="predicted"/>
<accession>A0A382JYF4</accession>